<dbReference type="PANTHER" id="PTHR31272:SF9">
    <property type="entry name" value="BLL1027 PROTEIN"/>
    <property type="match status" value="1"/>
</dbReference>
<accession>A0A2V2MUP9</accession>
<keyword evidence="3 6" id="KW-0812">Transmembrane</keyword>
<feature type="transmembrane region" description="Helical" evidence="6">
    <location>
        <begin position="49"/>
        <end position="76"/>
    </location>
</feature>
<comment type="similarity">
    <text evidence="2">Belongs to the DsbD family.</text>
</comment>
<feature type="transmembrane region" description="Helical" evidence="6">
    <location>
        <begin position="88"/>
        <end position="110"/>
    </location>
</feature>
<dbReference type="GeneID" id="97547431"/>
<organism evidence="8 9">
    <name type="scientific">Methanospirillum lacunae</name>
    <dbReference type="NCBI Taxonomy" id="668570"/>
    <lineage>
        <taxon>Archaea</taxon>
        <taxon>Methanobacteriati</taxon>
        <taxon>Methanobacteriota</taxon>
        <taxon>Stenosarchaea group</taxon>
        <taxon>Methanomicrobia</taxon>
        <taxon>Methanomicrobiales</taxon>
        <taxon>Methanospirillaceae</taxon>
        <taxon>Methanospirillum</taxon>
    </lineage>
</organism>
<comment type="caution">
    <text evidence="8">The sequence shown here is derived from an EMBL/GenBank/DDBJ whole genome shotgun (WGS) entry which is preliminary data.</text>
</comment>
<keyword evidence="4 6" id="KW-1133">Transmembrane helix</keyword>
<evidence type="ECO:0000259" key="7">
    <source>
        <dbReference type="Pfam" id="PF02683"/>
    </source>
</evidence>
<evidence type="ECO:0000313" key="8">
    <source>
        <dbReference type="EMBL" id="PWR69915.1"/>
    </source>
</evidence>
<evidence type="ECO:0000313" key="9">
    <source>
        <dbReference type="Proteomes" id="UP000245657"/>
    </source>
</evidence>
<sequence>MDFSPETWILSFLAGLYTPLGAMCVLPLYPGYLAFLAGRTAQGKRVSTLLLGLAVTAGVIGAMLAFGVVFVSVLQASTSLVIGYLGPVVYLILAIMSIGMILGVDIGRIFPTVQTPEAKTPWITACLFGAFFGLVALPCNPASIIMLFALSTTTADFIANFINFVIFGIGMATPLLVLSAFSMDANRKAVSFLAKYHLIINRGAGVLMLAVALYYLIFVFLSEYL</sequence>
<feature type="domain" description="Cytochrome C biogenesis protein transmembrane" evidence="7">
    <location>
        <begin position="11"/>
        <end position="215"/>
    </location>
</feature>
<evidence type="ECO:0000256" key="2">
    <source>
        <dbReference type="ARBA" id="ARBA00006143"/>
    </source>
</evidence>
<dbReference type="InterPro" id="IPR051790">
    <property type="entry name" value="Cytochrome_c-biogenesis_DsbD"/>
</dbReference>
<dbReference type="PANTHER" id="PTHR31272">
    <property type="entry name" value="CYTOCHROME C-TYPE BIOGENESIS PROTEIN HI_1454-RELATED"/>
    <property type="match status" value="1"/>
</dbReference>
<dbReference type="AlphaFoldDB" id="A0A2V2MUP9"/>
<dbReference type="GO" id="GO:0017004">
    <property type="term" value="P:cytochrome complex assembly"/>
    <property type="evidence" value="ECO:0007669"/>
    <property type="project" value="InterPro"/>
</dbReference>
<dbReference type="RefSeq" id="WP_109969980.1">
    <property type="nucleotide sequence ID" value="NZ_CP176093.1"/>
</dbReference>
<gene>
    <name evidence="8" type="ORF">DK846_15880</name>
</gene>
<dbReference type="GO" id="GO:0016020">
    <property type="term" value="C:membrane"/>
    <property type="evidence" value="ECO:0007669"/>
    <property type="project" value="UniProtKB-SubCell"/>
</dbReference>
<feature type="transmembrane region" description="Helical" evidence="6">
    <location>
        <begin position="12"/>
        <end position="37"/>
    </location>
</feature>
<dbReference type="EMBL" id="QGMY01000017">
    <property type="protein sequence ID" value="PWR69915.1"/>
    <property type="molecule type" value="Genomic_DNA"/>
</dbReference>
<name>A0A2V2MUP9_9EURY</name>
<dbReference type="OrthoDB" id="342589at2157"/>
<keyword evidence="9" id="KW-1185">Reference proteome</keyword>
<proteinExistence type="inferred from homology"/>
<evidence type="ECO:0000256" key="4">
    <source>
        <dbReference type="ARBA" id="ARBA00022989"/>
    </source>
</evidence>
<evidence type="ECO:0000256" key="6">
    <source>
        <dbReference type="SAM" id="Phobius"/>
    </source>
</evidence>
<feature type="transmembrane region" description="Helical" evidence="6">
    <location>
        <begin position="157"/>
        <end position="178"/>
    </location>
</feature>
<reference evidence="8 9" key="1">
    <citation type="submission" date="2018-05" db="EMBL/GenBank/DDBJ databases">
        <title>Draft genome of Methanospirillum lacunae Ki8-1.</title>
        <authorList>
            <person name="Dueholm M.S."/>
            <person name="Nielsen P.H."/>
            <person name="Bakmann L.F."/>
            <person name="Otzen D.E."/>
        </authorList>
    </citation>
    <scope>NUCLEOTIDE SEQUENCE [LARGE SCALE GENOMIC DNA]</scope>
    <source>
        <strain evidence="8 9">Ki8-1</strain>
    </source>
</reference>
<evidence type="ECO:0000256" key="3">
    <source>
        <dbReference type="ARBA" id="ARBA00022692"/>
    </source>
</evidence>
<keyword evidence="5 6" id="KW-0472">Membrane</keyword>
<evidence type="ECO:0000256" key="1">
    <source>
        <dbReference type="ARBA" id="ARBA00004141"/>
    </source>
</evidence>
<feature type="transmembrane region" description="Helical" evidence="6">
    <location>
        <begin position="199"/>
        <end position="221"/>
    </location>
</feature>
<dbReference type="InterPro" id="IPR003834">
    <property type="entry name" value="Cyt_c_assmbl_TM_dom"/>
</dbReference>
<protein>
    <recommendedName>
        <fullName evidence="7">Cytochrome C biogenesis protein transmembrane domain-containing protein</fullName>
    </recommendedName>
</protein>
<evidence type="ECO:0000256" key="5">
    <source>
        <dbReference type="ARBA" id="ARBA00023136"/>
    </source>
</evidence>
<comment type="subcellular location">
    <subcellularLocation>
        <location evidence="1">Membrane</location>
        <topology evidence="1">Multi-pass membrane protein</topology>
    </subcellularLocation>
</comment>
<feature type="transmembrane region" description="Helical" evidence="6">
    <location>
        <begin position="122"/>
        <end position="151"/>
    </location>
</feature>
<dbReference type="Pfam" id="PF02683">
    <property type="entry name" value="DsbD_TM"/>
    <property type="match status" value="1"/>
</dbReference>
<dbReference type="Proteomes" id="UP000245657">
    <property type="component" value="Unassembled WGS sequence"/>
</dbReference>